<keyword evidence="3" id="KW-0804">Transcription</keyword>
<dbReference type="PANTHER" id="PTHR43537">
    <property type="entry name" value="TRANSCRIPTIONAL REGULATOR, GNTR FAMILY"/>
    <property type="match status" value="1"/>
</dbReference>
<organism evidence="5 6">
    <name type="scientific">Streptomyces xiamenensis</name>
    <dbReference type="NCBI Taxonomy" id="408015"/>
    <lineage>
        <taxon>Bacteria</taxon>
        <taxon>Bacillati</taxon>
        <taxon>Actinomycetota</taxon>
        <taxon>Actinomycetes</taxon>
        <taxon>Kitasatosporales</taxon>
        <taxon>Streptomycetaceae</taxon>
        <taxon>Streptomyces</taxon>
    </lineage>
</organism>
<keyword evidence="1" id="KW-0805">Transcription regulation</keyword>
<dbReference type="Proteomes" id="UP000034034">
    <property type="component" value="Chromosome"/>
</dbReference>
<evidence type="ECO:0000313" key="6">
    <source>
        <dbReference type="Proteomes" id="UP000034034"/>
    </source>
</evidence>
<evidence type="ECO:0000259" key="4">
    <source>
        <dbReference type="PROSITE" id="PS50949"/>
    </source>
</evidence>
<dbReference type="RefSeq" id="WP_234306806.1">
    <property type="nucleotide sequence ID" value="NZ_CBDRAA010000014.1"/>
</dbReference>
<accession>A0A0F7FX15</accession>
<proteinExistence type="predicted"/>
<dbReference type="PRINTS" id="PR00035">
    <property type="entry name" value="HTHGNTR"/>
</dbReference>
<dbReference type="EMBL" id="CP009922">
    <property type="protein sequence ID" value="AKG44463.1"/>
    <property type="molecule type" value="Genomic_DNA"/>
</dbReference>
<sequence>MSEEIAPERIAETLRGRIRSGELRRNTRLPTQRALAEEFGVNRGIVRQVLAVLEREGFVSARGRGAPAVVSAPASDHPRPAGVEVADRIALAFQAERVSIDAFTLTTETLSSALAGPLIAISAGELKPRSITVRVLLPSWDAPLAYPRLVTDPTDPRPIARLRELTRTFSTSLRHQLNSLAEMNLVPEVSVEIRTVAVTPLQKLYLLNGSEALTAYYTVVPRTVEYEKEQLEIYDVLGLSSKIFRSSSDKDSRDEQEAAYVTESRLWFESLWSTISRPLTLG</sequence>
<evidence type="ECO:0000256" key="1">
    <source>
        <dbReference type="ARBA" id="ARBA00023015"/>
    </source>
</evidence>
<dbReference type="SMART" id="SM00345">
    <property type="entry name" value="HTH_GNTR"/>
    <property type="match status" value="1"/>
</dbReference>
<feature type="domain" description="HTH gntR-type" evidence="4">
    <location>
        <begin position="4"/>
        <end position="73"/>
    </location>
</feature>
<keyword evidence="6" id="KW-1185">Reference proteome</keyword>
<dbReference type="PATRIC" id="fig|408015.6.peg.3119"/>
<dbReference type="STRING" id="408015.SXIM_30790"/>
<dbReference type="PANTHER" id="PTHR43537:SF24">
    <property type="entry name" value="GLUCONATE OPERON TRANSCRIPTIONAL REPRESSOR"/>
    <property type="match status" value="1"/>
</dbReference>
<dbReference type="SUPFAM" id="SSF46785">
    <property type="entry name" value="Winged helix' DNA-binding domain"/>
    <property type="match status" value="1"/>
</dbReference>
<dbReference type="Gene3D" id="1.10.10.10">
    <property type="entry name" value="Winged helix-like DNA-binding domain superfamily/Winged helix DNA-binding domain"/>
    <property type="match status" value="1"/>
</dbReference>
<reference evidence="5" key="1">
    <citation type="submission" date="2019-08" db="EMBL/GenBank/DDBJ databases">
        <title>Complete genome sequence of a mangrove-derived Streptomyces xiamenensis.</title>
        <authorList>
            <person name="Xu J."/>
        </authorList>
    </citation>
    <scope>NUCLEOTIDE SEQUENCE</scope>
    <source>
        <strain evidence="5">318</strain>
    </source>
</reference>
<dbReference type="HOGENOM" id="CLU_078241_0_0_11"/>
<dbReference type="CDD" id="cd07377">
    <property type="entry name" value="WHTH_GntR"/>
    <property type="match status" value="1"/>
</dbReference>
<evidence type="ECO:0000256" key="2">
    <source>
        <dbReference type="ARBA" id="ARBA00023125"/>
    </source>
</evidence>
<dbReference type="KEGG" id="sxi:SXIM_30790"/>
<gene>
    <name evidence="5" type="ORF">SXIM_30790</name>
</gene>
<dbReference type="GO" id="GO:0003677">
    <property type="term" value="F:DNA binding"/>
    <property type="evidence" value="ECO:0007669"/>
    <property type="project" value="UniProtKB-KW"/>
</dbReference>
<evidence type="ECO:0000256" key="3">
    <source>
        <dbReference type="ARBA" id="ARBA00023163"/>
    </source>
</evidence>
<dbReference type="Pfam" id="PF00392">
    <property type="entry name" value="GntR"/>
    <property type="match status" value="1"/>
</dbReference>
<dbReference type="AlphaFoldDB" id="A0A0F7FX15"/>
<name>A0A0F7FX15_9ACTN</name>
<dbReference type="InterPro" id="IPR036390">
    <property type="entry name" value="WH_DNA-bd_sf"/>
</dbReference>
<dbReference type="InterPro" id="IPR000524">
    <property type="entry name" value="Tscrpt_reg_HTH_GntR"/>
</dbReference>
<dbReference type="InterPro" id="IPR036388">
    <property type="entry name" value="WH-like_DNA-bd_sf"/>
</dbReference>
<keyword evidence="2" id="KW-0238">DNA-binding</keyword>
<dbReference type="GO" id="GO:0003700">
    <property type="term" value="F:DNA-binding transcription factor activity"/>
    <property type="evidence" value="ECO:0007669"/>
    <property type="project" value="InterPro"/>
</dbReference>
<evidence type="ECO:0000313" key="5">
    <source>
        <dbReference type="EMBL" id="AKG44463.1"/>
    </source>
</evidence>
<dbReference type="PROSITE" id="PS50949">
    <property type="entry name" value="HTH_GNTR"/>
    <property type="match status" value="1"/>
</dbReference>
<protein>
    <submittedName>
        <fullName evidence="5">GntR family transcriptional regulator</fullName>
    </submittedName>
</protein>